<feature type="transmembrane region" description="Helical" evidence="17">
    <location>
        <begin position="294"/>
        <end position="317"/>
    </location>
</feature>
<dbReference type="PANTHER" id="PTHR43185:SF1">
    <property type="entry name" value="FE(2+) TRANSPORTER FEOB"/>
    <property type="match status" value="1"/>
</dbReference>
<dbReference type="GO" id="GO:0015093">
    <property type="term" value="F:ferrous iron transmembrane transporter activity"/>
    <property type="evidence" value="ECO:0007669"/>
    <property type="project" value="UniProtKB-UniRule"/>
</dbReference>
<proteinExistence type="inferred from homology"/>
<dbReference type="OrthoDB" id="9809127at2"/>
<keyword evidence="7 15" id="KW-0547">Nucleotide-binding</keyword>
<dbReference type="Proteomes" id="UP000237749">
    <property type="component" value="Unassembled WGS sequence"/>
</dbReference>
<feature type="domain" description="FeoB-type G" evidence="18">
    <location>
        <begin position="8"/>
        <end position="170"/>
    </location>
</feature>
<dbReference type="PANTHER" id="PTHR43185">
    <property type="entry name" value="FERROUS IRON TRANSPORT PROTEIN B"/>
    <property type="match status" value="1"/>
</dbReference>
<comment type="caution">
    <text evidence="19">The sequence shown here is derived from an EMBL/GenBank/DDBJ whole genome shotgun (WGS) entry which is preliminary data.</text>
</comment>
<dbReference type="PRINTS" id="PR00326">
    <property type="entry name" value="GTP1OBG"/>
</dbReference>
<dbReference type="RefSeq" id="WP_104437256.1">
    <property type="nucleotide sequence ID" value="NZ_PTJA01000006.1"/>
</dbReference>
<keyword evidence="20" id="KW-1185">Reference proteome</keyword>
<name>A0A2S6HS93_9FIRM</name>
<feature type="transmembrane region" description="Helical" evidence="17">
    <location>
        <begin position="450"/>
        <end position="470"/>
    </location>
</feature>
<evidence type="ECO:0000256" key="15">
    <source>
        <dbReference type="PIRSR" id="PIRSR603373-1"/>
    </source>
</evidence>
<comment type="similarity">
    <text evidence="17">Belongs to the TRAFAC class TrmE-Era-EngA-EngB-Septin-like GTPase superfamily. FeoB GTPase (TC 9.A.8) family.</text>
</comment>
<dbReference type="CDD" id="cd01879">
    <property type="entry name" value="FeoB"/>
    <property type="match status" value="1"/>
</dbReference>
<dbReference type="InterPro" id="IPR006073">
    <property type="entry name" value="GTP-bd"/>
</dbReference>
<feature type="binding site" evidence="16">
    <location>
        <position position="29"/>
    </location>
    <ligand>
        <name>Mg(2+)</name>
        <dbReference type="ChEBI" id="CHEBI:18420"/>
        <label>2</label>
    </ligand>
</feature>
<feature type="binding site" evidence="16">
    <location>
        <position position="26"/>
    </location>
    <ligand>
        <name>Mg(2+)</name>
        <dbReference type="ChEBI" id="CHEBI:18420"/>
        <label>2</label>
    </ligand>
</feature>
<dbReference type="Gene3D" id="3.40.50.300">
    <property type="entry name" value="P-loop containing nucleotide triphosphate hydrolases"/>
    <property type="match status" value="1"/>
</dbReference>
<feature type="binding site" evidence="15">
    <location>
        <begin position="150"/>
        <end position="152"/>
    </location>
    <ligand>
        <name>GTP</name>
        <dbReference type="ChEBI" id="CHEBI:37565"/>
        <label>1</label>
    </ligand>
</feature>
<feature type="transmembrane region" description="Helical" evidence="17">
    <location>
        <begin position="399"/>
        <end position="419"/>
    </location>
</feature>
<feature type="transmembrane region" description="Helical" evidence="17">
    <location>
        <begin position="521"/>
        <end position="538"/>
    </location>
</feature>
<keyword evidence="8 17" id="KW-1133">Transmembrane helix</keyword>
<dbReference type="InterPro" id="IPR027417">
    <property type="entry name" value="P-loop_NTPase"/>
</dbReference>
<dbReference type="Pfam" id="PF07664">
    <property type="entry name" value="FeoB_C"/>
    <property type="match status" value="1"/>
</dbReference>
<feature type="transmembrane region" description="Helical" evidence="17">
    <location>
        <begin position="323"/>
        <end position="345"/>
    </location>
</feature>
<dbReference type="Pfam" id="PF07670">
    <property type="entry name" value="Gate"/>
    <property type="match status" value="2"/>
</dbReference>
<dbReference type="NCBIfam" id="TIGR00437">
    <property type="entry name" value="feoB"/>
    <property type="match status" value="1"/>
</dbReference>
<keyword evidence="4" id="KW-1003">Cell membrane</keyword>
<evidence type="ECO:0000313" key="19">
    <source>
        <dbReference type="EMBL" id="PPK80558.1"/>
    </source>
</evidence>
<keyword evidence="11 15" id="KW-0342">GTP-binding</keyword>
<keyword evidence="3 17" id="KW-0813">Transport</keyword>
<evidence type="ECO:0000256" key="17">
    <source>
        <dbReference type="RuleBase" id="RU362098"/>
    </source>
</evidence>
<sequence>MQAVAQKNITIGLMGQPNTGKSTLFNGLTGSRQHVGNWAGKTVEQKQGEFTYNNTTYNIVDLPGTYSLAANSEEELITRNYVYSSKSDAIVVMIDASQLERSMYLLSDFIGVRVPLVVVPTMIDVAEKNGKKIDYKKLEQRLGVPVVPIVATQKDGISRFLSRLEAATSHKKYIETNFITQKYHESFGTDFDKVIAALPKSGIGNYSSQWIAAKLFEGDDNIKTLAKEKSDQSSWKTVESILDSYSDGAIIGANCKYEWIDHVLANAVQAPPKTRQKKSGFDRIAIHPIWGKPLAVVLVLLGFIVSIIVALIAKVITEVVTTLAAQAGVALLAAGTAPFLVSLIVEALVPGLLMVMYMVAFVSGVSFVFGFMEDVGYMARVAYVFDNLMSKLGLHGKSVMPFLMSFGCTIGGVSGARVIDSSRQRLITIATSWAVPCAGTWGVVGLMSSLFFGVNAVWVIISLFAVAILHMKFTSWFFERGLPQQEGEAGLIMELPPYHKPNWKTIFNYVWSRIKGVASKALSVIMVVAIVIWLLSYTSTGNIENSAIYAVGKFLEPVGSIFGLSWQLVIAFIVSAMGKEAALGAIAVLFGAGTGVSSLAGTLVTSSVAINQTGLEAALLSAVQAPQALAFIFAFFFNVPCMAAVAASASESQSYKWTLKVAAYYFITALILAGVVYRIALLIF</sequence>
<evidence type="ECO:0000256" key="3">
    <source>
        <dbReference type="ARBA" id="ARBA00022448"/>
    </source>
</evidence>
<dbReference type="EMBL" id="PTJA01000006">
    <property type="protein sequence ID" value="PPK80558.1"/>
    <property type="molecule type" value="Genomic_DNA"/>
</dbReference>
<evidence type="ECO:0000256" key="7">
    <source>
        <dbReference type="ARBA" id="ARBA00022741"/>
    </source>
</evidence>
<comment type="function">
    <text evidence="1 17">Probable transporter of a GTP-driven Fe(2+) uptake system.</text>
</comment>
<feature type="transmembrane region" description="Helical" evidence="17">
    <location>
        <begin position="426"/>
        <end position="444"/>
    </location>
</feature>
<dbReference type="Gene3D" id="1.10.287.1770">
    <property type="match status" value="1"/>
</dbReference>
<comment type="subcellular location">
    <subcellularLocation>
        <location evidence="2 17">Cell membrane</location>
        <topology evidence="2 17">Multi-pass membrane protein</topology>
    </subcellularLocation>
</comment>
<dbReference type="SUPFAM" id="SSF52540">
    <property type="entry name" value="P-loop containing nucleoside triphosphate hydrolases"/>
    <property type="match status" value="1"/>
</dbReference>
<keyword evidence="16" id="KW-0479">Metal-binding</keyword>
<organism evidence="19 20">
    <name type="scientific">Lacrimispora xylanisolvens</name>
    <dbReference type="NCBI Taxonomy" id="384636"/>
    <lineage>
        <taxon>Bacteria</taxon>
        <taxon>Bacillati</taxon>
        <taxon>Bacillota</taxon>
        <taxon>Clostridia</taxon>
        <taxon>Lachnospirales</taxon>
        <taxon>Lachnospiraceae</taxon>
        <taxon>Lacrimispora</taxon>
    </lineage>
</organism>
<evidence type="ECO:0000313" key="20">
    <source>
        <dbReference type="Proteomes" id="UP000237749"/>
    </source>
</evidence>
<keyword evidence="10" id="KW-0406">Ion transport</keyword>
<gene>
    <name evidence="19" type="ORF">BXY41_106148</name>
</gene>
<feature type="transmembrane region" description="Helical" evidence="17">
    <location>
        <begin position="583"/>
        <end position="608"/>
    </location>
</feature>
<evidence type="ECO:0000256" key="10">
    <source>
        <dbReference type="ARBA" id="ARBA00023065"/>
    </source>
</evidence>
<dbReference type="PROSITE" id="PS51711">
    <property type="entry name" value="G_FEOB"/>
    <property type="match status" value="1"/>
</dbReference>
<evidence type="ECO:0000256" key="1">
    <source>
        <dbReference type="ARBA" id="ARBA00003926"/>
    </source>
</evidence>
<evidence type="ECO:0000256" key="8">
    <source>
        <dbReference type="ARBA" id="ARBA00022989"/>
    </source>
</evidence>
<feature type="transmembrane region" description="Helical" evidence="17">
    <location>
        <begin position="352"/>
        <end position="372"/>
    </location>
</feature>
<feature type="binding site" evidence="16">
    <location>
        <position position="27"/>
    </location>
    <ligand>
        <name>Mg(2+)</name>
        <dbReference type="ChEBI" id="CHEBI:18420"/>
        <label>2</label>
    </ligand>
</feature>
<dbReference type="InterPro" id="IPR011640">
    <property type="entry name" value="Fe2_transport_prot_B_C"/>
</dbReference>
<evidence type="ECO:0000256" key="11">
    <source>
        <dbReference type="ARBA" id="ARBA00023134"/>
    </source>
</evidence>
<dbReference type="InterPro" id="IPR011642">
    <property type="entry name" value="Gate_dom"/>
</dbReference>
<keyword evidence="16" id="KW-0460">Magnesium</keyword>
<keyword evidence="9 17" id="KW-0408">Iron</keyword>
<evidence type="ECO:0000256" key="13">
    <source>
        <dbReference type="ARBA" id="ARBA00031200"/>
    </source>
</evidence>
<evidence type="ECO:0000256" key="12">
    <source>
        <dbReference type="ARBA" id="ARBA00023136"/>
    </source>
</evidence>
<evidence type="ECO:0000256" key="6">
    <source>
        <dbReference type="ARBA" id="ARBA00022692"/>
    </source>
</evidence>
<feature type="transmembrane region" description="Helical" evidence="17">
    <location>
        <begin position="661"/>
        <end position="683"/>
    </location>
</feature>
<keyword evidence="12 17" id="KW-0472">Membrane</keyword>
<dbReference type="Pfam" id="PF17910">
    <property type="entry name" value="FeoB_Cyto"/>
    <property type="match status" value="1"/>
</dbReference>
<dbReference type="GO" id="GO:0046872">
    <property type="term" value="F:metal ion binding"/>
    <property type="evidence" value="ECO:0007669"/>
    <property type="project" value="UniProtKB-KW"/>
</dbReference>
<keyword evidence="6 17" id="KW-0812">Transmembrane</keyword>
<evidence type="ECO:0000256" key="4">
    <source>
        <dbReference type="ARBA" id="ARBA00022475"/>
    </source>
</evidence>
<feature type="transmembrane region" description="Helical" evidence="17">
    <location>
        <begin position="628"/>
        <end position="649"/>
    </location>
</feature>
<evidence type="ECO:0000256" key="14">
    <source>
        <dbReference type="NCBIfam" id="TIGR00437"/>
    </source>
</evidence>
<dbReference type="InterPro" id="IPR003373">
    <property type="entry name" value="Fe2_transport_prot-B"/>
</dbReference>
<reference evidence="19 20" key="1">
    <citation type="submission" date="2018-02" db="EMBL/GenBank/DDBJ databases">
        <title>Genomic Encyclopedia of Archaeal and Bacterial Type Strains, Phase II (KMG-II): from individual species to whole genera.</title>
        <authorList>
            <person name="Goeker M."/>
        </authorList>
    </citation>
    <scope>NUCLEOTIDE SEQUENCE [LARGE SCALE GENOMIC DNA]</scope>
    <source>
        <strain evidence="19 20">DSM 3808</strain>
    </source>
</reference>
<evidence type="ECO:0000256" key="9">
    <source>
        <dbReference type="ARBA" id="ARBA00023004"/>
    </source>
</evidence>
<protein>
    <recommendedName>
        <fullName evidence="13 14">Ferrous iron transport protein B</fullName>
    </recommendedName>
</protein>
<feature type="binding site" evidence="15">
    <location>
        <begin position="15"/>
        <end position="22"/>
    </location>
    <ligand>
        <name>GTP</name>
        <dbReference type="ChEBI" id="CHEBI:37565"/>
        <label>1</label>
    </ligand>
</feature>
<dbReference type="AlphaFoldDB" id="A0A2S6HS93"/>
<dbReference type="GO" id="GO:0005525">
    <property type="term" value="F:GTP binding"/>
    <property type="evidence" value="ECO:0007669"/>
    <property type="project" value="UniProtKB-KW"/>
</dbReference>
<dbReference type="InterPro" id="IPR050860">
    <property type="entry name" value="FeoB_GTPase"/>
</dbReference>
<feature type="transmembrane region" description="Helical" evidence="17">
    <location>
        <begin position="558"/>
        <end position="576"/>
    </location>
</feature>
<dbReference type="Pfam" id="PF02421">
    <property type="entry name" value="FeoB_N"/>
    <property type="match status" value="1"/>
</dbReference>
<evidence type="ECO:0000256" key="16">
    <source>
        <dbReference type="PIRSR" id="PIRSR603373-2"/>
    </source>
</evidence>
<evidence type="ECO:0000256" key="5">
    <source>
        <dbReference type="ARBA" id="ARBA00022496"/>
    </source>
</evidence>
<feature type="binding site" evidence="15">
    <location>
        <begin position="61"/>
        <end position="64"/>
    </location>
    <ligand>
        <name>GTP</name>
        <dbReference type="ChEBI" id="CHEBI:37565"/>
        <label>1</label>
    </ligand>
</feature>
<dbReference type="GO" id="GO:0005886">
    <property type="term" value="C:plasma membrane"/>
    <property type="evidence" value="ECO:0007669"/>
    <property type="project" value="UniProtKB-SubCell"/>
</dbReference>
<accession>A0A2S6HS93</accession>
<evidence type="ECO:0000259" key="18">
    <source>
        <dbReference type="PROSITE" id="PS51711"/>
    </source>
</evidence>
<keyword evidence="5 17" id="KW-0410">Iron transport</keyword>
<dbReference type="InterPro" id="IPR030389">
    <property type="entry name" value="G_FEOB_dom"/>
</dbReference>
<feature type="binding site" evidence="16">
    <location>
        <position position="30"/>
    </location>
    <ligand>
        <name>Mg(2+)</name>
        <dbReference type="ChEBI" id="CHEBI:18420"/>
        <label>2</label>
    </ligand>
</feature>
<dbReference type="InterPro" id="IPR041069">
    <property type="entry name" value="FeoB_Cyto"/>
</dbReference>
<evidence type="ECO:0000256" key="2">
    <source>
        <dbReference type="ARBA" id="ARBA00004651"/>
    </source>
</evidence>
<feature type="binding site" evidence="15">
    <location>
        <begin position="40"/>
        <end position="44"/>
    </location>
    <ligand>
        <name>GTP</name>
        <dbReference type="ChEBI" id="CHEBI:37565"/>
        <label>1</label>
    </ligand>
</feature>